<dbReference type="Proteomes" id="UP000326678">
    <property type="component" value="Chromosome Gxm1"/>
</dbReference>
<dbReference type="KEGG" id="nsh:GXM_05481"/>
<dbReference type="EMBL" id="CP045226">
    <property type="protein sequence ID" value="QFS47989.1"/>
    <property type="molecule type" value="Genomic_DNA"/>
</dbReference>
<evidence type="ECO:0000313" key="1">
    <source>
        <dbReference type="EMBL" id="QFS47989.1"/>
    </source>
</evidence>
<gene>
    <name evidence="1" type="ORF">GXM_05481</name>
</gene>
<evidence type="ECO:0000313" key="2">
    <source>
        <dbReference type="Proteomes" id="UP000326678"/>
    </source>
</evidence>
<proteinExistence type="predicted"/>
<keyword evidence="2" id="KW-1185">Reference proteome</keyword>
<protein>
    <submittedName>
        <fullName evidence="1">Uncharacterized protein</fullName>
    </submittedName>
</protein>
<organism evidence="1 2">
    <name type="scientific">Nostoc sphaeroides CCNUC1</name>
    <dbReference type="NCBI Taxonomy" id="2653204"/>
    <lineage>
        <taxon>Bacteria</taxon>
        <taxon>Bacillati</taxon>
        <taxon>Cyanobacteriota</taxon>
        <taxon>Cyanophyceae</taxon>
        <taxon>Nostocales</taxon>
        <taxon>Nostocaceae</taxon>
        <taxon>Nostoc</taxon>
    </lineage>
</organism>
<reference evidence="1 2" key="1">
    <citation type="submission" date="2019-10" db="EMBL/GenBank/DDBJ databases">
        <title>Genomic and transcriptomic insights into the perfect genentic adaptation of a filamentous nitrogen-fixing cyanobacterium to rice fields.</title>
        <authorList>
            <person name="Chen Z."/>
        </authorList>
    </citation>
    <scope>NUCLEOTIDE SEQUENCE [LARGE SCALE GENOMIC DNA]</scope>
    <source>
        <strain evidence="1">CCNUC1</strain>
    </source>
</reference>
<name>A0A5P8W7S0_9NOSO</name>
<sequence>MSKMNKKVQRQEVVYSATSFASGVHGAVEAQQNAAATDAIQQGMDLFRIAAEKLGAVDPKISQGNLFEYIEAAKFNADAALNNSPLKAVVTAAEGKPHAVADILIKKGDLVIEEVQAKSMDKASHLTHAVSNQKYQGMQKLVPDGNAEQVKQLAEKRSQSGTLKAEEYADTAKNTTDRLKAGKIQSDGTSYKENLWAAENPDIYAAITEAKYVAKEAAVTGANAAVAGFIVGAVISAVKNSITIFKGENTVEDAIVSTVKDAGKSGVRSATTGIGGTLIRYGATKLGVKALAKSNVAVTVAAGVIDVGASVYSFAKGEITTEELIERVGQTGTCTTYSLYAGTAGAIFGPVGAIVGSIAGYLIAASIYQSAATIFKQARLAEEEAEQVEAICEAACKVMAEQQAEFEHLFEANFQARCVEFDACFTAIDAGLTSNKPELTTLALANFAELFGKKLQFENFQEFDDFMINSDQPLIL</sequence>
<dbReference type="AlphaFoldDB" id="A0A5P8W7S0"/>
<accession>A0A5P8W7S0</accession>